<evidence type="ECO:0008006" key="3">
    <source>
        <dbReference type="Google" id="ProtNLM"/>
    </source>
</evidence>
<dbReference type="InterPro" id="IPR011008">
    <property type="entry name" value="Dimeric_a/b-barrel"/>
</dbReference>
<dbReference type="AlphaFoldDB" id="A0A7I7XDU5"/>
<dbReference type="RefSeq" id="WP_163735474.1">
    <property type="nucleotide sequence ID" value="NZ_AP022610.1"/>
</dbReference>
<dbReference type="SUPFAM" id="SSF54909">
    <property type="entry name" value="Dimeric alpha+beta barrel"/>
    <property type="match status" value="1"/>
</dbReference>
<reference evidence="1 2" key="1">
    <citation type="journal article" date="2019" name="Emerg. Microbes Infect.">
        <title>Comprehensive subspecies identification of 175 nontuberculous mycobacteria species based on 7547 genomic profiles.</title>
        <authorList>
            <person name="Matsumoto Y."/>
            <person name="Kinjo T."/>
            <person name="Motooka D."/>
            <person name="Nabeya D."/>
            <person name="Jung N."/>
            <person name="Uechi K."/>
            <person name="Horii T."/>
            <person name="Iida T."/>
            <person name="Fujita J."/>
            <person name="Nakamura S."/>
        </authorList>
    </citation>
    <scope>NUCLEOTIDE SEQUENCE [LARGE SCALE GENOMIC DNA]</scope>
    <source>
        <strain evidence="1 2">JCM 13574</strain>
    </source>
</reference>
<dbReference type="KEGG" id="mmag:MMAD_18150"/>
<evidence type="ECO:0000313" key="1">
    <source>
        <dbReference type="EMBL" id="BBZ27520.1"/>
    </source>
</evidence>
<proteinExistence type="predicted"/>
<evidence type="ECO:0000313" key="2">
    <source>
        <dbReference type="Proteomes" id="UP000466517"/>
    </source>
</evidence>
<sequence>MIIGDVDRLQILTTYDVLVDDQESLVTSLAAHAEDHLATLRGFAGVAWLAQLPGPGQSESSAAAGVVQILQWDDPEAARNVLADPGSLSPQAGLQGFSSTISAACSELYRLDAVISEDGRDRAVLEVQPTGTQVATAIIVTEPAPGKRGWLAEYHHSETSDHIRHLPGFVSASFFAAEDSQRLAEIVQWRSFGHFSAAFHDHRFKEHVDVAAITRRPR</sequence>
<dbReference type="EMBL" id="AP022610">
    <property type="protein sequence ID" value="BBZ27520.1"/>
    <property type="molecule type" value="Genomic_DNA"/>
</dbReference>
<protein>
    <recommendedName>
        <fullName evidence="3">ABM domain-containing protein</fullName>
    </recommendedName>
</protein>
<accession>A0A7I7XDU5</accession>
<keyword evidence="2" id="KW-1185">Reference proteome</keyword>
<name>A0A7I7XDU5_9MYCO</name>
<gene>
    <name evidence="1" type="ORF">MMAD_18150</name>
</gene>
<dbReference type="Proteomes" id="UP000466517">
    <property type="component" value="Chromosome"/>
</dbReference>
<organism evidence="1 2">
    <name type="scientific">Mycolicibacterium madagascariense</name>
    <dbReference type="NCBI Taxonomy" id="212765"/>
    <lineage>
        <taxon>Bacteria</taxon>
        <taxon>Bacillati</taxon>
        <taxon>Actinomycetota</taxon>
        <taxon>Actinomycetes</taxon>
        <taxon>Mycobacteriales</taxon>
        <taxon>Mycobacteriaceae</taxon>
        <taxon>Mycolicibacterium</taxon>
    </lineage>
</organism>
<dbReference type="Gene3D" id="3.30.70.100">
    <property type="match status" value="1"/>
</dbReference>